<organism evidence="2 3">
    <name type="scientific">Toxoplasma gondii GAB2-2007-GAL-DOM2</name>
    <dbReference type="NCBI Taxonomy" id="1130820"/>
    <lineage>
        <taxon>Eukaryota</taxon>
        <taxon>Sar</taxon>
        <taxon>Alveolata</taxon>
        <taxon>Apicomplexa</taxon>
        <taxon>Conoidasida</taxon>
        <taxon>Coccidia</taxon>
        <taxon>Eucoccidiorida</taxon>
        <taxon>Eimeriorina</taxon>
        <taxon>Sarcocystidae</taxon>
        <taxon>Toxoplasma</taxon>
    </lineage>
</organism>
<comment type="caution">
    <text evidence="2">The sequence shown here is derived from an EMBL/GenBank/DDBJ whole genome shotgun (WGS) entry which is preliminary data.</text>
</comment>
<evidence type="ECO:0000313" key="2">
    <source>
        <dbReference type="EMBL" id="KFG37610.1"/>
    </source>
</evidence>
<dbReference type="EMBL" id="AHZU02000998">
    <property type="protein sequence ID" value="KFG37610.1"/>
    <property type="molecule type" value="Genomic_DNA"/>
</dbReference>
<reference evidence="2 3" key="1">
    <citation type="submission" date="2014-02" db="EMBL/GenBank/DDBJ databases">
        <authorList>
            <person name="Sibley D."/>
            <person name="Venepally P."/>
            <person name="Karamycheva S."/>
            <person name="Hadjithomas M."/>
            <person name="Khan A."/>
            <person name="Brunk B."/>
            <person name="Roos D."/>
            <person name="Caler E."/>
            <person name="Lorenzi H."/>
        </authorList>
    </citation>
    <scope>NUCLEOTIDE SEQUENCE [LARGE SCALE GENOMIC DNA]</scope>
    <source>
        <strain evidence="2 3">GAB2-2007-GAL-DOM2</strain>
    </source>
</reference>
<protein>
    <submittedName>
        <fullName evidence="2">Uncharacterized protein</fullName>
    </submittedName>
</protein>
<evidence type="ECO:0000256" key="1">
    <source>
        <dbReference type="SAM" id="MobiDB-lite"/>
    </source>
</evidence>
<gene>
    <name evidence="2" type="ORF">TGDOM2_314038</name>
</gene>
<name>A0A086JZP2_TOXGO</name>
<dbReference type="VEuPathDB" id="ToxoDB:TGDOM2_314038"/>
<feature type="region of interest" description="Disordered" evidence="1">
    <location>
        <begin position="104"/>
        <end position="126"/>
    </location>
</feature>
<sequence>MQFIVQRRQEADAEEETKEFRTRCRTSLLLKKLLLLFSSSRLLVFLLPLNSESSPQVRHDPLYAQQFWENREKQNDEDSRHESARTRHSCRVCGLSLAVPTFFRERTEKRQPRTPEEAQKQRATEKKLHLPCETRLGPWFVCRSEKRKAGRKQVRHLLCVRPLYARNADSEILRWDDETALPLRKPDKSPRVRTGQKQPLSCPVEGVRLCQKKNLPVLPPHLDSCGGAEEVSPVCTAWSP</sequence>
<dbReference type="Proteomes" id="UP000028837">
    <property type="component" value="Unassembled WGS sequence"/>
</dbReference>
<accession>A0A086JZP2</accession>
<proteinExistence type="predicted"/>
<dbReference type="AlphaFoldDB" id="A0A086JZP2"/>
<evidence type="ECO:0000313" key="3">
    <source>
        <dbReference type="Proteomes" id="UP000028837"/>
    </source>
</evidence>